<protein>
    <recommendedName>
        <fullName evidence="3">UPF0122 protein IAA67_09495</fullName>
    </recommendedName>
</protein>
<dbReference type="PANTHER" id="PTHR40083">
    <property type="entry name" value="UPF0122 PROTEIN CBO2450/CLC_2298"/>
    <property type="match status" value="1"/>
</dbReference>
<dbReference type="InterPro" id="IPR013324">
    <property type="entry name" value="RNA_pol_sigma_r3/r4-like"/>
</dbReference>
<comment type="similarity">
    <text evidence="1 3">Belongs to the UPF0122 family.</text>
</comment>
<dbReference type="InterPro" id="IPR036388">
    <property type="entry name" value="WH-like_DNA-bd_sf"/>
</dbReference>
<comment type="caution">
    <text evidence="4">The sequence shown here is derived from an EMBL/GenBank/DDBJ whole genome shotgun (WGS) entry which is preliminary data.</text>
</comment>
<reference evidence="4" key="1">
    <citation type="submission" date="2020-10" db="EMBL/GenBank/DDBJ databases">
        <authorList>
            <person name="Gilroy R."/>
        </authorList>
    </citation>
    <scope>NUCLEOTIDE SEQUENCE</scope>
    <source>
        <strain evidence="4">ChiSjej2B20-13462</strain>
    </source>
</reference>
<proteinExistence type="inferred from homology"/>
<dbReference type="GO" id="GO:0003677">
    <property type="term" value="F:DNA binding"/>
    <property type="evidence" value="ECO:0007669"/>
    <property type="project" value="UniProtKB-KW"/>
</dbReference>
<evidence type="ECO:0000313" key="5">
    <source>
        <dbReference type="Proteomes" id="UP000886874"/>
    </source>
</evidence>
<dbReference type="Gene3D" id="1.10.10.10">
    <property type="entry name" value="Winged helix-like DNA-binding domain superfamily/Winged helix DNA-binding domain"/>
    <property type="match status" value="1"/>
</dbReference>
<dbReference type="SUPFAM" id="SSF88659">
    <property type="entry name" value="Sigma3 and sigma4 domains of RNA polymerase sigma factors"/>
    <property type="match status" value="1"/>
</dbReference>
<dbReference type="Proteomes" id="UP000886874">
    <property type="component" value="Unassembled WGS sequence"/>
</dbReference>
<evidence type="ECO:0000313" key="4">
    <source>
        <dbReference type="EMBL" id="HIQ70546.1"/>
    </source>
</evidence>
<accession>A0A9D0Z8J2</accession>
<gene>
    <name evidence="4" type="ORF">IAA67_09495</name>
</gene>
<evidence type="ECO:0000256" key="2">
    <source>
        <dbReference type="ARBA" id="ARBA00024764"/>
    </source>
</evidence>
<dbReference type="Pfam" id="PF04297">
    <property type="entry name" value="UPF0122"/>
    <property type="match status" value="1"/>
</dbReference>
<sequence length="114" mass="12542">MKHNALEMSLLLDYYGELLTEKQRSCFDLYYNQDLSLGEIAQEAGISRQAVHDVLARAESAMEAMEAKIGCVARARRQQKALEVITEAAAALSAMPQAKELAARILSAAETIKE</sequence>
<keyword evidence="4" id="KW-0238">DNA-binding</keyword>
<dbReference type="AlphaFoldDB" id="A0A9D0Z8J2"/>
<organism evidence="4 5">
    <name type="scientific">Candidatus Avoscillospira stercorigallinarum</name>
    <dbReference type="NCBI Taxonomy" id="2840708"/>
    <lineage>
        <taxon>Bacteria</taxon>
        <taxon>Bacillati</taxon>
        <taxon>Bacillota</taxon>
        <taxon>Clostridia</taxon>
        <taxon>Eubacteriales</taxon>
        <taxon>Oscillospiraceae</taxon>
        <taxon>Oscillospiraceae incertae sedis</taxon>
        <taxon>Candidatus Avoscillospira</taxon>
    </lineage>
</organism>
<name>A0A9D0Z8J2_9FIRM</name>
<comment type="function">
    <text evidence="2 3">Might take part in the signal recognition particle (SRP) pathway. This is inferred from the conservation of its genetic proximity to ftsY/ffh. May be a regulatory protein.</text>
</comment>
<dbReference type="InterPro" id="IPR054831">
    <property type="entry name" value="UPF0122_fam_protein"/>
</dbReference>
<dbReference type="EMBL" id="DVFN01000137">
    <property type="protein sequence ID" value="HIQ70546.1"/>
    <property type="molecule type" value="Genomic_DNA"/>
</dbReference>
<evidence type="ECO:0000256" key="1">
    <source>
        <dbReference type="ARBA" id="ARBA00008720"/>
    </source>
</evidence>
<dbReference type="PANTHER" id="PTHR40083:SF1">
    <property type="entry name" value="UPF0122 PROTEIN YLXM"/>
    <property type="match status" value="1"/>
</dbReference>
<dbReference type="NCBIfam" id="NF045758">
    <property type="entry name" value="YlxM"/>
    <property type="match status" value="1"/>
</dbReference>
<dbReference type="HAMAP" id="MF_00245">
    <property type="entry name" value="UPF0122"/>
    <property type="match status" value="1"/>
</dbReference>
<reference evidence="4" key="2">
    <citation type="journal article" date="2021" name="PeerJ">
        <title>Extensive microbial diversity within the chicken gut microbiome revealed by metagenomics and culture.</title>
        <authorList>
            <person name="Gilroy R."/>
            <person name="Ravi A."/>
            <person name="Getino M."/>
            <person name="Pursley I."/>
            <person name="Horton D.L."/>
            <person name="Alikhan N.F."/>
            <person name="Baker D."/>
            <person name="Gharbi K."/>
            <person name="Hall N."/>
            <person name="Watson M."/>
            <person name="Adriaenssens E.M."/>
            <person name="Foster-Nyarko E."/>
            <person name="Jarju S."/>
            <person name="Secka A."/>
            <person name="Antonio M."/>
            <person name="Oren A."/>
            <person name="Chaudhuri R.R."/>
            <person name="La Ragione R."/>
            <person name="Hildebrand F."/>
            <person name="Pallen M.J."/>
        </authorList>
    </citation>
    <scope>NUCLEOTIDE SEQUENCE</scope>
    <source>
        <strain evidence="4">ChiSjej2B20-13462</strain>
    </source>
</reference>
<evidence type="ECO:0000256" key="3">
    <source>
        <dbReference type="HAMAP-Rule" id="MF_00245"/>
    </source>
</evidence>
<dbReference type="InterPro" id="IPR007394">
    <property type="entry name" value="UPF0122"/>
</dbReference>